<proteinExistence type="predicted"/>
<reference evidence="1" key="2">
    <citation type="submission" date="2020-07" db="EMBL/GenBank/DDBJ databases">
        <authorList>
            <person name="Vera ALvarez R."/>
            <person name="Arias-Moreno D.M."/>
            <person name="Jimenez-Jacinto V."/>
            <person name="Jimenez-Bremont J.F."/>
            <person name="Swaminathan K."/>
            <person name="Moose S.P."/>
            <person name="Guerrero-Gonzalez M.L."/>
            <person name="Marino-Ramirez L."/>
            <person name="Landsman D."/>
            <person name="Rodriguez-Kessler M."/>
            <person name="Delgado-Sanchez P."/>
        </authorList>
    </citation>
    <scope>NUCLEOTIDE SEQUENCE</scope>
    <source>
        <tissue evidence="1">Cladode</tissue>
    </source>
</reference>
<evidence type="ECO:0000313" key="1">
    <source>
        <dbReference type="EMBL" id="MBA4632572.1"/>
    </source>
</evidence>
<sequence>MSNWFFSSDFLQVPYPCSDAYSSGHRCHRHRSCDCAGVSTVYCALMIFAISGDIPLLTQAQEVLVPSFKPTSAAPLGTVLAPEAPGGDRDIEVHPDPILRDLIIGPAGP</sequence>
<accession>A0A7C8Z298</accession>
<reference evidence="1" key="1">
    <citation type="journal article" date="2013" name="J. Plant Res.">
        <title>Effect of fungi and light on seed germination of three Opuntia species from semiarid lands of central Mexico.</title>
        <authorList>
            <person name="Delgado-Sanchez P."/>
            <person name="Jimenez-Bremont J.F."/>
            <person name="Guerrero-Gonzalez Mde L."/>
            <person name="Flores J."/>
        </authorList>
    </citation>
    <scope>NUCLEOTIDE SEQUENCE</scope>
    <source>
        <tissue evidence="1">Cladode</tissue>
    </source>
</reference>
<dbReference type="EMBL" id="GISG01083276">
    <property type="protein sequence ID" value="MBA4632572.1"/>
    <property type="molecule type" value="Transcribed_RNA"/>
</dbReference>
<dbReference type="AlphaFoldDB" id="A0A7C8Z298"/>
<name>A0A7C8Z298_OPUST</name>
<protein>
    <submittedName>
        <fullName evidence="1">Uncharacterized protein</fullName>
    </submittedName>
</protein>
<organism evidence="1">
    <name type="scientific">Opuntia streptacantha</name>
    <name type="common">Prickly pear cactus</name>
    <name type="synonym">Opuntia cardona</name>
    <dbReference type="NCBI Taxonomy" id="393608"/>
    <lineage>
        <taxon>Eukaryota</taxon>
        <taxon>Viridiplantae</taxon>
        <taxon>Streptophyta</taxon>
        <taxon>Embryophyta</taxon>
        <taxon>Tracheophyta</taxon>
        <taxon>Spermatophyta</taxon>
        <taxon>Magnoliopsida</taxon>
        <taxon>eudicotyledons</taxon>
        <taxon>Gunneridae</taxon>
        <taxon>Pentapetalae</taxon>
        <taxon>Caryophyllales</taxon>
        <taxon>Cactineae</taxon>
        <taxon>Cactaceae</taxon>
        <taxon>Opuntioideae</taxon>
        <taxon>Opuntia</taxon>
    </lineage>
</organism>